<dbReference type="GO" id="GO:0005886">
    <property type="term" value="C:plasma membrane"/>
    <property type="evidence" value="ECO:0007669"/>
    <property type="project" value="TreeGrafter"/>
</dbReference>
<feature type="transmembrane region" description="Helical" evidence="9">
    <location>
        <begin position="583"/>
        <end position="602"/>
    </location>
</feature>
<comment type="similarity">
    <text evidence="2">Belongs to the SID1 family.</text>
</comment>
<dbReference type="PANTHER" id="PTHR12185">
    <property type="entry name" value="SID1 TRANSMEMBRANE FAMILY MEMEBER"/>
    <property type="match status" value="1"/>
</dbReference>
<feature type="transmembrane region" description="Helical" evidence="9">
    <location>
        <begin position="397"/>
        <end position="415"/>
    </location>
</feature>
<feature type="region of interest" description="Disordered" evidence="8">
    <location>
        <begin position="27"/>
        <end position="57"/>
    </location>
</feature>
<evidence type="ECO:0000256" key="1">
    <source>
        <dbReference type="ARBA" id="ARBA00004141"/>
    </source>
</evidence>
<evidence type="ECO:0000256" key="8">
    <source>
        <dbReference type="SAM" id="MobiDB-lite"/>
    </source>
</evidence>
<keyword evidence="5 9" id="KW-1133">Transmembrane helix</keyword>
<dbReference type="InterPro" id="IPR025958">
    <property type="entry name" value="SID1_TM_fam"/>
</dbReference>
<feature type="transmembrane region" description="Helical" evidence="9">
    <location>
        <begin position="608"/>
        <end position="629"/>
    </location>
</feature>
<dbReference type="GO" id="GO:0005764">
    <property type="term" value="C:lysosome"/>
    <property type="evidence" value="ECO:0007669"/>
    <property type="project" value="TreeGrafter"/>
</dbReference>
<evidence type="ECO:0000256" key="6">
    <source>
        <dbReference type="ARBA" id="ARBA00023136"/>
    </source>
</evidence>
<dbReference type="GO" id="GO:0003725">
    <property type="term" value="F:double-stranded RNA binding"/>
    <property type="evidence" value="ECO:0007669"/>
    <property type="project" value="TreeGrafter"/>
</dbReference>
<keyword evidence="11" id="KW-1185">Reference proteome</keyword>
<keyword evidence="6 9" id="KW-0472">Membrane</keyword>
<feature type="transmembrane region" description="Helical" evidence="9">
    <location>
        <begin position="641"/>
        <end position="661"/>
    </location>
</feature>
<feature type="transmembrane region" description="Helical" evidence="9">
    <location>
        <begin position="501"/>
        <end position="520"/>
    </location>
</feature>
<protein>
    <submittedName>
        <fullName evidence="10">SID1 transmembrane family member 2</fullName>
    </submittedName>
</protein>
<reference evidence="10" key="1">
    <citation type="submission" date="2025-08" db="UniProtKB">
        <authorList>
            <consortium name="Ensembl"/>
        </authorList>
    </citation>
    <scope>IDENTIFICATION</scope>
</reference>
<feature type="transmembrane region" description="Helical" evidence="9">
    <location>
        <begin position="692"/>
        <end position="711"/>
    </location>
</feature>
<name>A0A8B9EFK0_ANSCY</name>
<accession>A0A8B9EFK0</accession>
<proteinExistence type="inferred from homology"/>
<keyword evidence="4" id="KW-0732">Signal</keyword>
<evidence type="ECO:0000256" key="2">
    <source>
        <dbReference type="ARBA" id="ARBA00006618"/>
    </source>
</evidence>
<dbReference type="GO" id="GO:0051033">
    <property type="term" value="F:RNA transmembrane transporter activity"/>
    <property type="evidence" value="ECO:0007669"/>
    <property type="project" value="TreeGrafter"/>
</dbReference>
<dbReference type="Proteomes" id="UP000694521">
    <property type="component" value="Unplaced"/>
</dbReference>
<comment type="subcellular location">
    <subcellularLocation>
        <location evidence="1">Membrane</location>
        <topology evidence="1">Multi-pass membrane protein</topology>
    </subcellularLocation>
</comment>
<sequence length="726" mass="80759">MLEVMVSPAITCKPGWETAPGAVSGWELRGAAGTPGQVPGATARPEPRPGSVRSGGVREQHALLPGHLPLLLRPHAAHRLLGELPVSALWPPSPCRPPRPLPVLRPWQPCPCPCPTERCHPQPRHHGRPAALLTAASFGRQQKRKGLLAAMDSPSLDTGEGYWGRQRGDVPGVGGFFPLSSKAKKQGRECPGVWLLRSGADAAGLGLEHLTESLSLSLSMTFWRLPASLLGHSRSIPDSFLGHVPYDTYGYGSFENGSSGSTEAASGSVGSAEVPYGYVGERSLENVAGRPRLDSLSSVEEDDYDTLADIDYDKNVIRTKQYLCVADLARKDKRVLRKKYQIYFWNIATIAVFYALPVIQLVITYQTVVNVTGNQDICYYNFLCAHPLGNLSAFNNILSNLGYVLLGLLFLLIILQREINYNRALMRNDTHALECGIPKHFGLFYAMGTALMMEGLLSACYHVCPNYTNFQFDTSFMYMIAGLCMLKLYQKRHPDINASAYSAYACLAVVIFFSVVGVVFGKGNMAFWIVFSVIHIVATLLLSTQLYYMGRWKLDSGILRRILHVLYTDCVRQCSGPMYVDRMVLLVMGNIINWSLAAYGLIVHPNDFASYLLAIGICNLLLYFAFYIIMKLRSGERIKLIPLLCIIGTSVVWGFALFFFFQGLSTWQKTPAESREHNRDCILLDFFDDHDIWHFLSSIAMFGSFLVLLTLDDDLDCVQRDKIYVF</sequence>
<evidence type="ECO:0000313" key="10">
    <source>
        <dbReference type="Ensembl" id="ENSACDP00005019639.1"/>
    </source>
</evidence>
<dbReference type="Ensembl" id="ENSACDT00005023489.1">
    <property type="protein sequence ID" value="ENSACDP00005019639.1"/>
    <property type="gene ID" value="ENSACDG00005014135.1"/>
</dbReference>
<evidence type="ECO:0000313" key="11">
    <source>
        <dbReference type="Proteomes" id="UP000694521"/>
    </source>
</evidence>
<dbReference type="Pfam" id="PF13965">
    <property type="entry name" value="SID-1_RNA_chan"/>
    <property type="match status" value="1"/>
</dbReference>
<keyword evidence="7" id="KW-0325">Glycoprotein</keyword>
<dbReference type="PANTHER" id="PTHR12185:SF16">
    <property type="entry name" value="SID1 TRANSMEMBRANE FAMILY MEMBER 2"/>
    <property type="match status" value="1"/>
</dbReference>
<evidence type="ECO:0000256" key="7">
    <source>
        <dbReference type="ARBA" id="ARBA00023180"/>
    </source>
</evidence>
<dbReference type="AlphaFoldDB" id="A0A8B9EFK0"/>
<evidence type="ECO:0000256" key="3">
    <source>
        <dbReference type="ARBA" id="ARBA00022692"/>
    </source>
</evidence>
<evidence type="ECO:0000256" key="5">
    <source>
        <dbReference type="ARBA" id="ARBA00022989"/>
    </source>
</evidence>
<organism evidence="10 11">
    <name type="scientific">Anser cygnoides</name>
    <name type="common">Swan goose</name>
    <dbReference type="NCBI Taxonomy" id="8845"/>
    <lineage>
        <taxon>Eukaryota</taxon>
        <taxon>Metazoa</taxon>
        <taxon>Chordata</taxon>
        <taxon>Craniata</taxon>
        <taxon>Vertebrata</taxon>
        <taxon>Euteleostomi</taxon>
        <taxon>Archelosauria</taxon>
        <taxon>Archosauria</taxon>
        <taxon>Dinosauria</taxon>
        <taxon>Saurischia</taxon>
        <taxon>Theropoda</taxon>
        <taxon>Coelurosauria</taxon>
        <taxon>Aves</taxon>
        <taxon>Neognathae</taxon>
        <taxon>Galloanserae</taxon>
        <taxon>Anseriformes</taxon>
        <taxon>Anatidae</taxon>
        <taxon>Anserinae</taxon>
        <taxon>Anser</taxon>
    </lineage>
</organism>
<feature type="transmembrane region" description="Helical" evidence="9">
    <location>
        <begin position="443"/>
        <end position="464"/>
    </location>
</feature>
<evidence type="ECO:0000256" key="9">
    <source>
        <dbReference type="SAM" id="Phobius"/>
    </source>
</evidence>
<reference evidence="10" key="2">
    <citation type="submission" date="2025-09" db="UniProtKB">
        <authorList>
            <consortium name="Ensembl"/>
        </authorList>
    </citation>
    <scope>IDENTIFICATION</scope>
</reference>
<feature type="transmembrane region" description="Helical" evidence="9">
    <location>
        <begin position="343"/>
        <end position="363"/>
    </location>
</feature>
<feature type="transmembrane region" description="Helical" evidence="9">
    <location>
        <begin position="470"/>
        <end position="489"/>
    </location>
</feature>
<feature type="transmembrane region" description="Helical" evidence="9">
    <location>
        <begin position="526"/>
        <end position="548"/>
    </location>
</feature>
<keyword evidence="3 9" id="KW-0812">Transmembrane</keyword>
<evidence type="ECO:0000256" key="4">
    <source>
        <dbReference type="ARBA" id="ARBA00022729"/>
    </source>
</evidence>